<dbReference type="SUPFAM" id="SSF57716">
    <property type="entry name" value="Glucocorticoid receptor-like (DNA-binding domain)"/>
    <property type="match status" value="1"/>
</dbReference>
<dbReference type="PROSITE" id="PS51257">
    <property type="entry name" value="PROKAR_LIPOPROTEIN"/>
    <property type="match status" value="1"/>
</dbReference>
<evidence type="ECO:0000256" key="5">
    <source>
        <dbReference type="PROSITE-ProRule" id="PRU00309"/>
    </source>
</evidence>
<evidence type="ECO:0000313" key="8">
    <source>
        <dbReference type="Proteomes" id="UP001153636"/>
    </source>
</evidence>
<evidence type="ECO:0000313" key="7">
    <source>
        <dbReference type="EMBL" id="CAH1102154.1"/>
    </source>
</evidence>
<evidence type="ECO:0000256" key="1">
    <source>
        <dbReference type="ARBA" id="ARBA00022723"/>
    </source>
</evidence>
<keyword evidence="8" id="KW-1185">Reference proteome</keyword>
<dbReference type="GO" id="GO:0003677">
    <property type="term" value="F:DNA binding"/>
    <property type="evidence" value="ECO:0007669"/>
    <property type="project" value="UniProtKB-UniRule"/>
</dbReference>
<keyword evidence="3" id="KW-0862">Zinc</keyword>
<dbReference type="Proteomes" id="UP001153636">
    <property type="component" value="Chromosome 12"/>
</dbReference>
<gene>
    <name evidence="7" type="ORF">PSYICH_LOCUS3436</name>
</gene>
<dbReference type="InterPro" id="IPR006612">
    <property type="entry name" value="THAP_Znf"/>
</dbReference>
<name>A0A9P0G4X1_9CUCU</name>
<dbReference type="OrthoDB" id="6611136at2759"/>
<dbReference type="EMBL" id="OV651824">
    <property type="protein sequence ID" value="CAH1102154.1"/>
    <property type="molecule type" value="Genomic_DNA"/>
</dbReference>
<evidence type="ECO:0000256" key="2">
    <source>
        <dbReference type="ARBA" id="ARBA00022771"/>
    </source>
</evidence>
<dbReference type="PROSITE" id="PS50950">
    <property type="entry name" value="ZF_THAP"/>
    <property type="match status" value="1"/>
</dbReference>
<proteinExistence type="predicted"/>
<accession>A0A9P0G4X1</accession>
<organism evidence="7 8">
    <name type="scientific">Psylliodes chrysocephalus</name>
    <dbReference type="NCBI Taxonomy" id="3402493"/>
    <lineage>
        <taxon>Eukaryota</taxon>
        <taxon>Metazoa</taxon>
        <taxon>Ecdysozoa</taxon>
        <taxon>Arthropoda</taxon>
        <taxon>Hexapoda</taxon>
        <taxon>Insecta</taxon>
        <taxon>Pterygota</taxon>
        <taxon>Neoptera</taxon>
        <taxon>Endopterygota</taxon>
        <taxon>Coleoptera</taxon>
        <taxon>Polyphaga</taxon>
        <taxon>Cucujiformia</taxon>
        <taxon>Chrysomeloidea</taxon>
        <taxon>Chrysomelidae</taxon>
        <taxon>Galerucinae</taxon>
        <taxon>Alticini</taxon>
        <taxon>Psylliodes</taxon>
    </lineage>
</organism>
<keyword evidence="4 5" id="KW-0238">DNA-binding</keyword>
<evidence type="ECO:0000259" key="6">
    <source>
        <dbReference type="PROSITE" id="PS50950"/>
    </source>
</evidence>
<keyword evidence="2 5" id="KW-0863">Zinc-finger</keyword>
<evidence type="ECO:0000256" key="4">
    <source>
        <dbReference type="ARBA" id="ARBA00023125"/>
    </source>
</evidence>
<keyword evidence="1" id="KW-0479">Metal-binding</keyword>
<dbReference type="AlphaFoldDB" id="A0A9P0G4X1"/>
<evidence type="ECO:0000256" key="3">
    <source>
        <dbReference type="ARBA" id="ARBA00022833"/>
    </source>
</evidence>
<sequence length="147" mass="16822">MRLFHLPNIPGAYCVVSGCNAEYSAYKKAGIGVSFHKFLRPIYFVSQAFLSKWIRRCGTRNIDPLKNHICYNHFSPTDYKRDLQNKYLGLPLKKKLKKTSVLNKNLQHVVLAVIEVNDKNQLVSPEVPFGNGSENADYKIKYSELLS</sequence>
<dbReference type="GO" id="GO:0008270">
    <property type="term" value="F:zinc ion binding"/>
    <property type="evidence" value="ECO:0007669"/>
    <property type="project" value="UniProtKB-KW"/>
</dbReference>
<protein>
    <recommendedName>
        <fullName evidence="6">THAP-type domain-containing protein</fullName>
    </recommendedName>
</protein>
<feature type="domain" description="THAP-type" evidence="6">
    <location>
        <begin position="9"/>
        <end position="105"/>
    </location>
</feature>
<dbReference type="Pfam" id="PF05485">
    <property type="entry name" value="THAP"/>
    <property type="match status" value="1"/>
</dbReference>
<reference evidence="7" key="1">
    <citation type="submission" date="2022-01" db="EMBL/GenBank/DDBJ databases">
        <authorList>
            <person name="King R."/>
        </authorList>
    </citation>
    <scope>NUCLEOTIDE SEQUENCE</scope>
</reference>